<protein>
    <recommendedName>
        <fullName evidence="2">Reverse transcriptase zinc-binding domain-containing protein</fullName>
    </recommendedName>
</protein>
<name>A0A835M384_9MAGN</name>
<dbReference type="EMBL" id="JADFTS010000003">
    <property type="protein sequence ID" value="KAF9614767.1"/>
    <property type="molecule type" value="Genomic_DNA"/>
</dbReference>
<keyword evidence="1" id="KW-0472">Membrane</keyword>
<keyword evidence="1" id="KW-1133">Transmembrane helix</keyword>
<dbReference type="Pfam" id="PF13966">
    <property type="entry name" value="zf-RVT"/>
    <property type="match status" value="1"/>
</dbReference>
<reference evidence="3 4" key="1">
    <citation type="submission" date="2020-10" db="EMBL/GenBank/DDBJ databases">
        <title>The Coptis chinensis genome and diversification of protoberbering-type alkaloids.</title>
        <authorList>
            <person name="Wang B."/>
            <person name="Shu S."/>
            <person name="Song C."/>
            <person name="Liu Y."/>
        </authorList>
    </citation>
    <scope>NUCLEOTIDE SEQUENCE [LARGE SCALE GENOMIC DNA]</scope>
    <source>
        <strain evidence="3">HL-2020</strain>
        <tissue evidence="3">Leaf</tissue>
    </source>
</reference>
<gene>
    <name evidence="3" type="ORF">IFM89_020621</name>
</gene>
<evidence type="ECO:0000313" key="4">
    <source>
        <dbReference type="Proteomes" id="UP000631114"/>
    </source>
</evidence>
<accession>A0A835M384</accession>
<dbReference type="InterPro" id="IPR026960">
    <property type="entry name" value="RVT-Znf"/>
</dbReference>
<dbReference type="AlphaFoldDB" id="A0A835M384"/>
<proteinExistence type="predicted"/>
<feature type="transmembrane region" description="Helical" evidence="1">
    <location>
        <begin position="199"/>
        <end position="221"/>
    </location>
</feature>
<evidence type="ECO:0000256" key="1">
    <source>
        <dbReference type="SAM" id="Phobius"/>
    </source>
</evidence>
<dbReference type="PANTHER" id="PTHR33710">
    <property type="entry name" value="BNAC02G09200D PROTEIN"/>
    <property type="match status" value="1"/>
</dbReference>
<dbReference type="PANTHER" id="PTHR33710:SF77">
    <property type="entry name" value="DNASE I-LIKE SUPERFAMILY PROTEIN"/>
    <property type="match status" value="1"/>
</dbReference>
<dbReference type="OrthoDB" id="1752219at2759"/>
<comment type="caution">
    <text evidence="3">The sequence shown here is derived from an EMBL/GenBank/DDBJ whole genome shotgun (WGS) entry which is preliminary data.</text>
</comment>
<sequence>MGVDKVVGKLDRVFYNNEWNLLHPGWRYKALCKLCSDHSPIVGWSISIPRPRNVPFKFFKMWTTHPSLKDLVIQSWSEPMEGYSVFVLTQKLKCLKGKLKSWNRNIFGNLGTKVREESKALENMKKESERNYNDTLANEIINQANKVEGLLEQEESFWRQKSKDLIVEDIEERLWIFTTSAKELPECVVDVETGSKYCFSALVVPICYLLVVVAAALALAADSGVSIVDQHREDSRVWRQSTNGLFSVGSAYEAIRERANVLPWTKFLWSAEVMLRTLGTGWEILHGAMRTYEKLRGKNFQMASRCCICTVAEETQEHILFECSFAQRCWELIANNMHHHTRIANREEMFTKCRNESPLLQDLWKAASISCFAIWRNRNGIIYGSKKSSISSVMSQVRGGCKAIGLSLKVNLDNVFGPPKPKSDDVCLSSSPIQSITYHKQMIGWRLTCEVMTLDDGRCAMKQTVMEGGGTWLMWCAAATSLPLLRPSELFWLATVTMMA</sequence>
<dbReference type="Proteomes" id="UP000631114">
    <property type="component" value="Unassembled WGS sequence"/>
</dbReference>
<keyword evidence="1" id="KW-0812">Transmembrane</keyword>
<feature type="domain" description="Reverse transcriptase zinc-binding" evidence="2">
    <location>
        <begin position="246"/>
        <end position="330"/>
    </location>
</feature>
<organism evidence="3 4">
    <name type="scientific">Coptis chinensis</name>
    <dbReference type="NCBI Taxonomy" id="261450"/>
    <lineage>
        <taxon>Eukaryota</taxon>
        <taxon>Viridiplantae</taxon>
        <taxon>Streptophyta</taxon>
        <taxon>Embryophyta</taxon>
        <taxon>Tracheophyta</taxon>
        <taxon>Spermatophyta</taxon>
        <taxon>Magnoliopsida</taxon>
        <taxon>Ranunculales</taxon>
        <taxon>Ranunculaceae</taxon>
        <taxon>Coptidoideae</taxon>
        <taxon>Coptis</taxon>
    </lineage>
</organism>
<keyword evidence="4" id="KW-1185">Reference proteome</keyword>
<evidence type="ECO:0000259" key="2">
    <source>
        <dbReference type="Pfam" id="PF13966"/>
    </source>
</evidence>
<evidence type="ECO:0000313" key="3">
    <source>
        <dbReference type="EMBL" id="KAF9614767.1"/>
    </source>
</evidence>